<comment type="caution">
    <text evidence="1">The sequence shown here is derived from an EMBL/GenBank/DDBJ whole genome shotgun (WGS) entry which is preliminary data.</text>
</comment>
<reference evidence="1 2" key="1">
    <citation type="journal article" date="2021" name="BMC Genomics">
        <title>Datura genome reveals duplications of psychoactive alkaloid biosynthetic genes and high mutation rate following tissue culture.</title>
        <authorList>
            <person name="Rajewski A."/>
            <person name="Carter-House D."/>
            <person name="Stajich J."/>
            <person name="Litt A."/>
        </authorList>
    </citation>
    <scope>NUCLEOTIDE SEQUENCE [LARGE SCALE GENOMIC DNA]</scope>
    <source>
        <strain evidence="1">AR-01</strain>
    </source>
</reference>
<feature type="non-terminal residue" evidence="1">
    <location>
        <position position="114"/>
    </location>
</feature>
<dbReference type="Proteomes" id="UP000823775">
    <property type="component" value="Unassembled WGS sequence"/>
</dbReference>
<sequence length="114" mass="13441">MARGFSMWKRMLEAKDAIEQKFWRKPIMGSSNKRLDNWTKLESLHCMLDAYYDLDENAENLSSMMNAEKWNINRLHQILSEDIIEHATGTITICNNRGQWDFSCWLSTSSDKFT</sequence>
<protein>
    <submittedName>
        <fullName evidence="1">Uncharacterized protein</fullName>
    </submittedName>
</protein>
<evidence type="ECO:0000313" key="1">
    <source>
        <dbReference type="EMBL" id="MCD9642037.1"/>
    </source>
</evidence>
<proteinExistence type="predicted"/>
<evidence type="ECO:0000313" key="2">
    <source>
        <dbReference type="Proteomes" id="UP000823775"/>
    </source>
</evidence>
<gene>
    <name evidence="1" type="ORF">HAX54_028626</name>
</gene>
<accession>A0ABS8V6K2</accession>
<keyword evidence="2" id="KW-1185">Reference proteome</keyword>
<organism evidence="1 2">
    <name type="scientific">Datura stramonium</name>
    <name type="common">Jimsonweed</name>
    <name type="synonym">Common thornapple</name>
    <dbReference type="NCBI Taxonomy" id="4076"/>
    <lineage>
        <taxon>Eukaryota</taxon>
        <taxon>Viridiplantae</taxon>
        <taxon>Streptophyta</taxon>
        <taxon>Embryophyta</taxon>
        <taxon>Tracheophyta</taxon>
        <taxon>Spermatophyta</taxon>
        <taxon>Magnoliopsida</taxon>
        <taxon>eudicotyledons</taxon>
        <taxon>Gunneridae</taxon>
        <taxon>Pentapetalae</taxon>
        <taxon>asterids</taxon>
        <taxon>lamiids</taxon>
        <taxon>Solanales</taxon>
        <taxon>Solanaceae</taxon>
        <taxon>Solanoideae</taxon>
        <taxon>Datureae</taxon>
        <taxon>Datura</taxon>
    </lineage>
</organism>
<dbReference type="EMBL" id="JACEIK010003517">
    <property type="protein sequence ID" value="MCD9642037.1"/>
    <property type="molecule type" value="Genomic_DNA"/>
</dbReference>
<name>A0ABS8V6K2_DATST</name>